<comment type="caution">
    <text evidence="1">The sequence shown here is derived from an EMBL/GenBank/DDBJ whole genome shotgun (WGS) entry which is preliminary data.</text>
</comment>
<reference evidence="1 2" key="1">
    <citation type="submission" date="2024-01" db="EMBL/GenBank/DDBJ databases">
        <title>Maribacter spp. originated from different algae showed divergent polysaccharides utilization ability.</title>
        <authorList>
            <person name="Wang H."/>
            <person name="Wu Y."/>
        </authorList>
    </citation>
    <scope>NUCLEOTIDE SEQUENCE [LARGE SCALE GENOMIC DNA]</scope>
    <source>
        <strain evidence="1 2">PR1</strain>
    </source>
</reference>
<organism evidence="1 2">
    <name type="scientific">Maribacter cobaltidurans</name>
    <dbReference type="NCBI Taxonomy" id="1178778"/>
    <lineage>
        <taxon>Bacteria</taxon>
        <taxon>Pseudomonadati</taxon>
        <taxon>Bacteroidota</taxon>
        <taxon>Flavobacteriia</taxon>
        <taxon>Flavobacteriales</taxon>
        <taxon>Flavobacteriaceae</taxon>
        <taxon>Maribacter</taxon>
    </lineage>
</organism>
<gene>
    <name evidence="1" type="ORF">V1I91_00135</name>
</gene>
<dbReference type="EMBL" id="JAZDDG010000001">
    <property type="protein sequence ID" value="MEE1974458.1"/>
    <property type="molecule type" value="Genomic_DNA"/>
</dbReference>
<evidence type="ECO:0000313" key="2">
    <source>
        <dbReference type="Proteomes" id="UP001356308"/>
    </source>
</evidence>
<accession>A0ABU7INN9</accession>
<protein>
    <submittedName>
        <fullName evidence="1">Uncharacterized protein</fullName>
    </submittedName>
</protein>
<proteinExistence type="predicted"/>
<keyword evidence="2" id="KW-1185">Reference proteome</keyword>
<name>A0ABU7INN9_9FLAO</name>
<dbReference type="RefSeq" id="WP_272649302.1">
    <property type="nucleotide sequence ID" value="NZ_JAZDDG010000001.1"/>
</dbReference>
<evidence type="ECO:0000313" key="1">
    <source>
        <dbReference type="EMBL" id="MEE1974458.1"/>
    </source>
</evidence>
<dbReference type="PROSITE" id="PS51257">
    <property type="entry name" value="PROKAR_LIPOPROTEIN"/>
    <property type="match status" value="1"/>
</dbReference>
<dbReference type="Proteomes" id="UP001356308">
    <property type="component" value="Unassembled WGS sequence"/>
</dbReference>
<sequence length="212" mass="23747">MKNSFKFLLLIAFAIVLTSCQEGPKKEHQTEEVDEIIYEAPKQIISLEDADSLYINYNKRRISNIIESEREYQENDEPFVPTEFVSFDIEILKKYIGYVEQEAKNGGTTADSLRIYFGNYGTKSKKYARKNTVFILPTADVNGEYGGIFIDANGKAKLVRNWVDEQSDQGIKGNQKSEASILPSFSIAPALQGGTSLTLNRGNGGPPPKQDF</sequence>